<dbReference type="SUPFAM" id="SSF54909">
    <property type="entry name" value="Dimeric alpha+beta barrel"/>
    <property type="match status" value="1"/>
</dbReference>
<accession>A0ABW5J365</accession>
<evidence type="ECO:0000313" key="7">
    <source>
        <dbReference type="Proteomes" id="UP001597510"/>
    </source>
</evidence>
<dbReference type="InterPro" id="IPR011008">
    <property type="entry name" value="Dimeric_a/b-barrel"/>
</dbReference>
<dbReference type="RefSeq" id="WP_340239113.1">
    <property type="nucleotide sequence ID" value="NZ_JBBEWC010000011.1"/>
</dbReference>
<protein>
    <recommendedName>
        <fullName evidence="5">L-rhamnose mutarotase</fullName>
        <ecNumber evidence="5">5.1.3.32</ecNumber>
    </recommendedName>
</protein>
<evidence type="ECO:0000256" key="4">
    <source>
        <dbReference type="ARBA" id="ARBA00023308"/>
    </source>
</evidence>
<dbReference type="Proteomes" id="UP001597510">
    <property type="component" value="Unassembled WGS sequence"/>
</dbReference>
<reference evidence="7" key="1">
    <citation type="journal article" date="2019" name="Int. J. Syst. Evol. Microbiol.">
        <title>The Global Catalogue of Microorganisms (GCM) 10K type strain sequencing project: providing services to taxonomists for standard genome sequencing and annotation.</title>
        <authorList>
            <consortium name="The Broad Institute Genomics Platform"/>
            <consortium name="The Broad Institute Genome Sequencing Center for Infectious Disease"/>
            <person name="Wu L."/>
            <person name="Ma J."/>
        </authorList>
    </citation>
    <scope>NUCLEOTIDE SEQUENCE [LARGE SCALE GENOMIC DNA]</scope>
    <source>
        <strain evidence="7">KCTC 52344</strain>
    </source>
</reference>
<dbReference type="GO" id="GO:0062192">
    <property type="term" value="F:L-rhamnose mutarotase activity"/>
    <property type="evidence" value="ECO:0007669"/>
    <property type="project" value="UniProtKB-EC"/>
</dbReference>
<organism evidence="6 7">
    <name type="scientific">Emticicia soli</name>
    <dbReference type="NCBI Taxonomy" id="2027878"/>
    <lineage>
        <taxon>Bacteria</taxon>
        <taxon>Pseudomonadati</taxon>
        <taxon>Bacteroidota</taxon>
        <taxon>Cytophagia</taxon>
        <taxon>Cytophagales</taxon>
        <taxon>Leadbetterellaceae</taxon>
        <taxon>Emticicia</taxon>
    </lineage>
</organism>
<dbReference type="PANTHER" id="PTHR34389:SF2">
    <property type="entry name" value="L-RHAMNOSE MUTAROTASE"/>
    <property type="match status" value="1"/>
</dbReference>
<name>A0ABW5J365_9BACT</name>
<evidence type="ECO:0000256" key="2">
    <source>
        <dbReference type="ARBA" id="ARBA00023235"/>
    </source>
</evidence>
<dbReference type="EMBL" id="JBHULC010000005">
    <property type="protein sequence ID" value="MFD2520466.1"/>
    <property type="molecule type" value="Genomic_DNA"/>
</dbReference>
<comment type="caution">
    <text evidence="6">The sequence shown here is derived from an EMBL/GenBank/DDBJ whole genome shotgun (WGS) entry which is preliminary data.</text>
</comment>
<evidence type="ECO:0000256" key="3">
    <source>
        <dbReference type="ARBA" id="ARBA00023277"/>
    </source>
</evidence>
<evidence type="ECO:0000256" key="1">
    <source>
        <dbReference type="ARBA" id="ARBA00022490"/>
    </source>
</evidence>
<dbReference type="Gene3D" id="3.30.70.100">
    <property type="match status" value="1"/>
</dbReference>
<dbReference type="InterPro" id="IPR008000">
    <property type="entry name" value="Rham/fucose_mutarotase"/>
</dbReference>
<keyword evidence="4" id="KW-0684">Rhamnose metabolism</keyword>
<sequence>MMQRVALKMKLHAGQAEEYKRRHDELWPEMKELLKGIGVEDYAIFLDEETNILFASLKIDDPALLDTLPQHPTTKRWWAYMADIMDANPDNSPVSVPLSEVFYLP</sequence>
<keyword evidence="7" id="KW-1185">Reference proteome</keyword>
<keyword evidence="1" id="KW-0963">Cytoplasm</keyword>
<dbReference type="Pfam" id="PF05336">
    <property type="entry name" value="rhaM"/>
    <property type="match status" value="1"/>
</dbReference>
<proteinExistence type="inferred from homology"/>
<dbReference type="EC" id="5.1.3.32" evidence="5"/>
<keyword evidence="2 6" id="KW-0413">Isomerase</keyword>
<keyword evidence="3" id="KW-0119">Carbohydrate metabolism</keyword>
<dbReference type="HAMAP" id="MF_01663">
    <property type="entry name" value="L_rham_rotase"/>
    <property type="match status" value="1"/>
</dbReference>
<dbReference type="InterPro" id="IPR013448">
    <property type="entry name" value="L-rhamnose_mutarotase"/>
</dbReference>
<gene>
    <name evidence="6" type="primary">rhaM</name>
    <name evidence="6" type="ORF">ACFSR2_06205</name>
</gene>
<evidence type="ECO:0000256" key="5">
    <source>
        <dbReference type="NCBIfam" id="TIGR02625"/>
    </source>
</evidence>
<evidence type="ECO:0000313" key="6">
    <source>
        <dbReference type="EMBL" id="MFD2520466.1"/>
    </source>
</evidence>
<dbReference type="PANTHER" id="PTHR34389">
    <property type="entry name" value="L-RHAMNOSE MUTAROTASE"/>
    <property type="match status" value="1"/>
</dbReference>
<dbReference type="NCBIfam" id="TIGR02625">
    <property type="entry name" value="YiiL_rotase"/>
    <property type="match status" value="1"/>
</dbReference>